<keyword evidence="5" id="KW-1185">Reference proteome</keyword>
<keyword evidence="1" id="KW-0862">Zinc</keyword>
<dbReference type="SMART" id="SM00868">
    <property type="entry name" value="zf-AD"/>
    <property type="match status" value="1"/>
</dbReference>
<feature type="binding site" evidence="1">
    <location>
        <position position="61"/>
    </location>
    <ligand>
        <name>Zn(2+)</name>
        <dbReference type="ChEBI" id="CHEBI:29105"/>
    </ligand>
</feature>
<evidence type="ECO:0000256" key="2">
    <source>
        <dbReference type="SAM" id="MobiDB-lite"/>
    </source>
</evidence>
<feature type="binding site" evidence="1">
    <location>
        <position position="8"/>
    </location>
    <ligand>
        <name>Zn(2+)</name>
        <dbReference type="ChEBI" id="CHEBI:29105"/>
    </ligand>
</feature>
<keyword evidence="1" id="KW-0479">Metal-binding</keyword>
<dbReference type="EnsemblMetazoa" id="AEPI005506-RA">
    <property type="protein sequence ID" value="AEPI005506-PA"/>
    <property type="gene ID" value="AEPI005506"/>
</dbReference>
<evidence type="ECO:0000256" key="1">
    <source>
        <dbReference type="PROSITE-ProRule" id="PRU01263"/>
    </source>
</evidence>
<dbReference type="GO" id="GO:0005634">
    <property type="term" value="C:nucleus"/>
    <property type="evidence" value="ECO:0007669"/>
    <property type="project" value="InterPro"/>
</dbReference>
<dbReference type="Pfam" id="PF07776">
    <property type="entry name" value="zf-AD"/>
    <property type="match status" value="1"/>
</dbReference>
<feature type="domain" description="ZAD" evidence="3">
    <location>
        <begin position="6"/>
        <end position="88"/>
    </location>
</feature>
<dbReference type="STRING" id="199890.A0A182PF01"/>
<dbReference type="PROSITE" id="PS51915">
    <property type="entry name" value="ZAD"/>
    <property type="match status" value="1"/>
</dbReference>
<dbReference type="InterPro" id="IPR012934">
    <property type="entry name" value="Znf_AD"/>
</dbReference>
<dbReference type="Proteomes" id="UP000075885">
    <property type="component" value="Unassembled WGS sequence"/>
</dbReference>
<dbReference type="GO" id="GO:0008270">
    <property type="term" value="F:zinc ion binding"/>
    <property type="evidence" value="ECO:0007669"/>
    <property type="project" value="UniProtKB-UniRule"/>
</dbReference>
<keyword evidence="1" id="KW-0863">Zinc-finger</keyword>
<accession>A0A182PF01</accession>
<evidence type="ECO:0000259" key="3">
    <source>
        <dbReference type="PROSITE" id="PS51915"/>
    </source>
</evidence>
<dbReference type="SUPFAM" id="SSF57716">
    <property type="entry name" value="Glucocorticoid receptor-like (DNA-binding domain)"/>
    <property type="match status" value="1"/>
</dbReference>
<feature type="binding site" evidence="1">
    <location>
        <position position="11"/>
    </location>
    <ligand>
        <name>Zn(2+)</name>
        <dbReference type="ChEBI" id="CHEBI:29105"/>
    </ligand>
</feature>
<proteinExistence type="predicted"/>
<protein>
    <recommendedName>
        <fullName evidence="3">ZAD domain-containing protein</fullName>
    </recommendedName>
</protein>
<reference evidence="5" key="1">
    <citation type="submission" date="2013-03" db="EMBL/GenBank/DDBJ databases">
        <title>The Genome Sequence of Anopheles epiroticus epiroticus2.</title>
        <authorList>
            <consortium name="The Broad Institute Genomics Platform"/>
            <person name="Neafsey D.E."/>
            <person name="Howell P."/>
            <person name="Walker B."/>
            <person name="Young S.K."/>
            <person name="Zeng Q."/>
            <person name="Gargeya S."/>
            <person name="Fitzgerald M."/>
            <person name="Haas B."/>
            <person name="Abouelleil A."/>
            <person name="Allen A.W."/>
            <person name="Alvarado L."/>
            <person name="Arachchi H.M."/>
            <person name="Berlin A.M."/>
            <person name="Chapman S.B."/>
            <person name="Gainer-Dewar J."/>
            <person name="Goldberg J."/>
            <person name="Griggs A."/>
            <person name="Gujja S."/>
            <person name="Hansen M."/>
            <person name="Howarth C."/>
            <person name="Imamovic A."/>
            <person name="Ireland A."/>
            <person name="Larimer J."/>
            <person name="McCowan C."/>
            <person name="Murphy C."/>
            <person name="Pearson M."/>
            <person name="Poon T.W."/>
            <person name="Priest M."/>
            <person name="Roberts A."/>
            <person name="Saif S."/>
            <person name="Shea T."/>
            <person name="Sisk P."/>
            <person name="Sykes S."/>
            <person name="Wortman J."/>
            <person name="Nusbaum C."/>
            <person name="Birren B."/>
        </authorList>
    </citation>
    <scope>NUCLEOTIDE SEQUENCE [LARGE SCALE GENOMIC DNA]</scope>
    <source>
        <strain evidence="5">Epiroticus2</strain>
    </source>
</reference>
<feature type="region of interest" description="Disordered" evidence="2">
    <location>
        <begin position="200"/>
        <end position="287"/>
    </location>
</feature>
<reference evidence="4" key="2">
    <citation type="submission" date="2020-05" db="UniProtKB">
        <authorList>
            <consortium name="EnsemblMetazoa"/>
        </authorList>
    </citation>
    <scope>IDENTIFICATION</scope>
    <source>
        <strain evidence="4">Epiroticus2</strain>
    </source>
</reference>
<evidence type="ECO:0000313" key="4">
    <source>
        <dbReference type="EnsemblMetazoa" id="AEPI005506-PA"/>
    </source>
</evidence>
<sequence length="344" mass="38332">MLASEHPCRVCLAEGARNIFSTSTINDETCTVASINHIRHKLQYVTQLQVNENDGLPFWICELCVVQLNIAYRFKLLAGESDRSLRQRLESREASTDIPNALTLNETVPSHDGKLPAVKQEPLNAARNTDLCESPLLVSGQSWNAANLTNSSASDTNHAPAMVCLQRDLINPAEDEAYLKEIVDMKVIAIPWEIICDSASNDRQPSTSSASNSPKQSVRQDTPADSPAPGSPKTQAKKRKRSGLDRRRSASSTKDRSKRRRETETTADAGDTMGTPKENLKPPSKAALRKRRLQKLVESLRIDMMDDKLMNRYKLTQDVPTASNPKVPMKRRNSICVSSFTEWF</sequence>
<dbReference type="VEuPathDB" id="VectorBase:AEPI005506"/>
<feature type="binding site" evidence="1">
    <location>
        <position position="64"/>
    </location>
    <ligand>
        <name>Zn(2+)</name>
        <dbReference type="ChEBI" id="CHEBI:29105"/>
    </ligand>
</feature>
<dbReference type="AlphaFoldDB" id="A0A182PF01"/>
<dbReference type="Gene3D" id="3.40.1800.20">
    <property type="match status" value="1"/>
</dbReference>
<evidence type="ECO:0000313" key="5">
    <source>
        <dbReference type="Proteomes" id="UP000075885"/>
    </source>
</evidence>
<feature type="compositionally biased region" description="Polar residues" evidence="2">
    <location>
        <begin position="200"/>
        <end position="220"/>
    </location>
</feature>
<organism evidence="4 5">
    <name type="scientific">Anopheles epiroticus</name>
    <dbReference type="NCBI Taxonomy" id="199890"/>
    <lineage>
        <taxon>Eukaryota</taxon>
        <taxon>Metazoa</taxon>
        <taxon>Ecdysozoa</taxon>
        <taxon>Arthropoda</taxon>
        <taxon>Hexapoda</taxon>
        <taxon>Insecta</taxon>
        <taxon>Pterygota</taxon>
        <taxon>Neoptera</taxon>
        <taxon>Endopterygota</taxon>
        <taxon>Diptera</taxon>
        <taxon>Nematocera</taxon>
        <taxon>Culicoidea</taxon>
        <taxon>Culicidae</taxon>
        <taxon>Anophelinae</taxon>
        <taxon>Anopheles</taxon>
    </lineage>
</organism>
<name>A0A182PF01_9DIPT</name>